<keyword evidence="2" id="KW-0812">Transmembrane</keyword>
<feature type="region of interest" description="Disordered" evidence="1">
    <location>
        <begin position="324"/>
        <end position="349"/>
    </location>
</feature>
<evidence type="ECO:0000256" key="1">
    <source>
        <dbReference type="SAM" id="MobiDB-lite"/>
    </source>
</evidence>
<dbReference type="KEGG" id="plon:Pla110_00620"/>
<dbReference type="EMBL" id="CP036281">
    <property type="protein sequence ID" value="QDU78361.1"/>
    <property type="molecule type" value="Genomic_DNA"/>
</dbReference>
<proteinExistence type="predicted"/>
<name>A0A518CGK8_9PLAN</name>
<feature type="compositionally biased region" description="Polar residues" evidence="1">
    <location>
        <begin position="324"/>
        <end position="336"/>
    </location>
</feature>
<evidence type="ECO:0000313" key="3">
    <source>
        <dbReference type="EMBL" id="QDU78361.1"/>
    </source>
</evidence>
<sequence length="349" mass="38451">MRFRTPDKKSPWMSQKEQLRLVMLCVALVLVVLAMQRASEPESWGWLIPSEQPENLEQDSDQVVITLTGETVPEGSDPANSQVQLTTELPPLLTGDERAAIEDDYLGLKKNEEPLFQHAVQRLAETNRGVLQLNADRSGAYQVWMAETDAWRGKLIEFEGTAKRIIAREDQSNEGVDRLYDLWVVTPGSGSMPLHVVTAGLPSECPTGDGLNTPLNLIGTLFKREGYAAEGGLRTTLLIAAAPPTLVGAASTVRPPKRLVPLMGAMAIVLSLFILYSLWNTFRAITKSAVHPSLQSSDDPDPDFSLIEAEDLDQENTAQIDLQNMESQEVESNSVEFPNEDNSEQQLGQ</sequence>
<dbReference type="RefSeq" id="WP_144992041.1">
    <property type="nucleotide sequence ID" value="NZ_CP036281.1"/>
</dbReference>
<keyword evidence="2" id="KW-1133">Transmembrane helix</keyword>
<gene>
    <name evidence="3" type="ORF">Pla110_00620</name>
</gene>
<dbReference type="OrthoDB" id="239825at2"/>
<evidence type="ECO:0000256" key="2">
    <source>
        <dbReference type="SAM" id="Phobius"/>
    </source>
</evidence>
<reference evidence="3 4" key="1">
    <citation type="submission" date="2019-02" db="EMBL/GenBank/DDBJ databases">
        <title>Deep-cultivation of Planctomycetes and their phenomic and genomic characterization uncovers novel biology.</title>
        <authorList>
            <person name="Wiegand S."/>
            <person name="Jogler M."/>
            <person name="Boedeker C."/>
            <person name="Pinto D."/>
            <person name="Vollmers J."/>
            <person name="Rivas-Marin E."/>
            <person name="Kohn T."/>
            <person name="Peeters S.H."/>
            <person name="Heuer A."/>
            <person name="Rast P."/>
            <person name="Oberbeckmann S."/>
            <person name="Bunk B."/>
            <person name="Jeske O."/>
            <person name="Meyerdierks A."/>
            <person name="Storesund J.E."/>
            <person name="Kallscheuer N."/>
            <person name="Luecker S."/>
            <person name="Lage O.M."/>
            <person name="Pohl T."/>
            <person name="Merkel B.J."/>
            <person name="Hornburger P."/>
            <person name="Mueller R.-W."/>
            <person name="Bruemmer F."/>
            <person name="Labrenz M."/>
            <person name="Spormann A.M."/>
            <person name="Op den Camp H."/>
            <person name="Overmann J."/>
            <person name="Amann R."/>
            <person name="Jetten M.S.M."/>
            <person name="Mascher T."/>
            <person name="Medema M.H."/>
            <person name="Devos D.P."/>
            <person name="Kaster A.-K."/>
            <person name="Ovreas L."/>
            <person name="Rohde M."/>
            <person name="Galperin M.Y."/>
            <person name="Jogler C."/>
        </authorList>
    </citation>
    <scope>NUCLEOTIDE SEQUENCE [LARGE SCALE GENOMIC DNA]</scope>
    <source>
        <strain evidence="3 4">Pla110</strain>
    </source>
</reference>
<dbReference type="AlphaFoldDB" id="A0A518CGK8"/>
<protein>
    <submittedName>
        <fullName evidence="3">Uncharacterized protein</fullName>
    </submittedName>
</protein>
<organism evidence="3 4">
    <name type="scientific">Polystyrenella longa</name>
    <dbReference type="NCBI Taxonomy" id="2528007"/>
    <lineage>
        <taxon>Bacteria</taxon>
        <taxon>Pseudomonadati</taxon>
        <taxon>Planctomycetota</taxon>
        <taxon>Planctomycetia</taxon>
        <taxon>Planctomycetales</taxon>
        <taxon>Planctomycetaceae</taxon>
        <taxon>Polystyrenella</taxon>
    </lineage>
</organism>
<keyword evidence="4" id="KW-1185">Reference proteome</keyword>
<dbReference type="Proteomes" id="UP000317178">
    <property type="component" value="Chromosome"/>
</dbReference>
<accession>A0A518CGK8</accession>
<keyword evidence="2" id="KW-0472">Membrane</keyword>
<feature type="transmembrane region" description="Helical" evidence="2">
    <location>
        <begin position="259"/>
        <end position="279"/>
    </location>
</feature>
<evidence type="ECO:0000313" key="4">
    <source>
        <dbReference type="Proteomes" id="UP000317178"/>
    </source>
</evidence>